<evidence type="ECO:0000313" key="14">
    <source>
        <dbReference type="Ensembl" id="ENSOANP00000054867.1"/>
    </source>
</evidence>
<keyword evidence="6 13" id="KW-1133">Transmembrane helix</keyword>
<keyword evidence="5 12" id="KW-0812">Transmembrane</keyword>
<evidence type="ECO:0000256" key="8">
    <source>
        <dbReference type="ARBA" id="ARBA00023136"/>
    </source>
</evidence>
<keyword evidence="8 12" id="KW-0472">Membrane</keyword>
<dbReference type="SUPFAM" id="SSF81321">
    <property type="entry name" value="Family A G protein-coupled receptor-like"/>
    <property type="match status" value="1"/>
</dbReference>
<feature type="transmembrane region" description="Helical" evidence="13">
    <location>
        <begin position="6"/>
        <end position="31"/>
    </location>
</feature>
<dbReference type="Proteomes" id="UP000002279">
    <property type="component" value="Unplaced"/>
</dbReference>
<dbReference type="Gene3D" id="1.20.1070.10">
    <property type="entry name" value="Rhodopsin 7-helix transmembrane proteins"/>
    <property type="match status" value="1"/>
</dbReference>
<evidence type="ECO:0000256" key="4">
    <source>
        <dbReference type="ARBA" id="ARBA00022606"/>
    </source>
</evidence>
<name>A0A6I8PTL0_ORNAN</name>
<evidence type="ECO:0000256" key="13">
    <source>
        <dbReference type="SAM" id="Phobius"/>
    </source>
</evidence>
<keyword evidence="3 12" id="KW-0919">Taste</keyword>
<evidence type="ECO:0000256" key="7">
    <source>
        <dbReference type="ARBA" id="ARBA00023040"/>
    </source>
</evidence>
<evidence type="ECO:0000313" key="15">
    <source>
        <dbReference type="Proteomes" id="UP000002279"/>
    </source>
</evidence>
<dbReference type="AlphaFoldDB" id="A0A6I8PTL0"/>
<feature type="transmembrane region" description="Helical" evidence="13">
    <location>
        <begin position="129"/>
        <end position="149"/>
    </location>
</feature>
<evidence type="ECO:0000256" key="9">
    <source>
        <dbReference type="ARBA" id="ARBA00023170"/>
    </source>
</evidence>
<dbReference type="GO" id="GO:0016020">
    <property type="term" value="C:membrane"/>
    <property type="evidence" value="ECO:0000318"/>
    <property type="project" value="GO_Central"/>
</dbReference>
<evidence type="ECO:0000256" key="5">
    <source>
        <dbReference type="ARBA" id="ARBA00022692"/>
    </source>
</evidence>
<evidence type="ECO:0000256" key="3">
    <source>
        <dbReference type="ARBA" id="ARBA00022480"/>
    </source>
</evidence>
<dbReference type="PANTHER" id="PTHR11394:SF69">
    <property type="entry name" value="TASTE RECEPTOR TYPE 2 MEMBER 134"/>
    <property type="match status" value="1"/>
</dbReference>
<evidence type="ECO:0000256" key="11">
    <source>
        <dbReference type="RuleBase" id="RU004423"/>
    </source>
</evidence>
<reference evidence="14" key="2">
    <citation type="submission" date="2025-09" db="UniProtKB">
        <authorList>
            <consortium name="Ensembl"/>
        </authorList>
    </citation>
    <scope>IDENTIFICATION</scope>
    <source>
        <strain evidence="14">Glennie</strain>
    </source>
</reference>
<proteinExistence type="inferred from homology"/>
<dbReference type="InParanoid" id="A0A6I8PTL0"/>
<dbReference type="Pfam" id="PF05296">
    <property type="entry name" value="TAS2R"/>
    <property type="match status" value="1"/>
</dbReference>
<reference evidence="14" key="1">
    <citation type="submission" date="2025-08" db="UniProtKB">
        <authorList>
            <consortium name="Ensembl"/>
        </authorList>
    </citation>
    <scope>IDENTIFICATION</scope>
    <source>
        <strain evidence="14">Glennie</strain>
    </source>
</reference>
<feature type="transmembrane region" description="Helical" evidence="13">
    <location>
        <begin position="82"/>
        <end position="108"/>
    </location>
</feature>
<sequence length="307" mass="34652">MAAPLTVFFFSLYLLVLLMGILGDGFIVGLLSREWVRSRELPPCDKIVASLGASRFFMHWMSTLNGICILVSPRSYCSTNVFYSGILWILLNLFSFWFAAGLSVFYCLKIATFTHPLFLWLKQKISRMVPWLLIGSILVSCVSTLPFIIHYSTNDTWKNKSRNSTETVAKTFQSLKILPLIFIPLCVPFLLLLISSVLLTTSLWRHLKAMQHHGPGLQDCSTKAHTCALTTLASFLSFYVWYFISLIVTSTLTIPFDSPWLWLVQLLSFLGTTCHPVLLIWSNPKIRGGLERGLHYIPACQTPCGTA</sequence>
<dbReference type="Ensembl" id="ENSOANT00000058315.1">
    <property type="protein sequence ID" value="ENSOANP00000054867.1"/>
    <property type="gene ID" value="ENSOANG00000037576.1"/>
</dbReference>
<dbReference type="FunFam" id="1.20.1070.10:FF:000055">
    <property type="entry name" value="Taste receptor type 2"/>
    <property type="match status" value="1"/>
</dbReference>
<evidence type="ECO:0000256" key="1">
    <source>
        <dbReference type="ARBA" id="ARBA00004141"/>
    </source>
</evidence>
<evidence type="ECO:0000256" key="6">
    <source>
        <dbReference type="ARBA" id="ARBA00022989"/>
    </source>
</evidence>
<comment type="subcellular location">
    <subcellularLocation>
        <location evidence="1 12">Membrane</location>
        <topology evidence="1 12">Multi-pass membrane protein</topology>
    </subcellularLocation>
</comment>
<dbReference type="FunCoup" id="A0A6I8PTL0">
    <property type="interactions" value="262"/>
</dbReference>
<dbReference type="PANTHER" id="PTHR11394">
    <property type="entry name" value="TASTE RECEPTOR TYPE 2"/>
    <property type="match status" value="1"/>
</dbReference>
<keyword evidence="9 12" id="KW-0675">Receptor</keyword>
<feature type="transmembrane region" description="Helical" evidence="13">
    <location>
        <begin position="260"/>
        <end position="281"/>
    </location>
</feature>
<dbReference type="GO" id="GO:0001580">
    <property type="term" value="P:detection of chemical stimulus involved in sensory perception of bitter taste"/>
    <property type="evidence" value="ECO:0000318"/>
    <property type="project" value="GO_Central"/>
</dbReference>
<evidence type="ECO:0000256" key="10">
    <source>
        <dbReference type="ARBA" id="ARBA00023224"/>
    </source>
</evidence>
<keyword evidence="4 12" id="KW-0716">Sensory transduction</keyword>
<organism evidence="14 15">
    <name type="scientific">Ornithorhynchus anatinus</name>
    <name type="common">Duckbill platypus</name>
    <dbReference type="NCBI Taxonomy" id="9258"/>
    <lineage>
        <taxon>Eukaryota</taxon>
        <taxon>Metazoa</taxon>
        <taxon>Chordata</taxon>
        <taxon>Craniata</taxon>
        <taxon>Vertebrata</taxon>
        <taxon>Euteleostomi</taxon>
        <taxon>Mammalia</taxon>
        <taxon>Monotremata</taxon>
        <taxon>Ornithorhynchidae</taxon>
        <taxon>Ornithorhynchus</taxon>
    </lineage>
</organism>
<comment type="similarity">
    <text evidence="2 11">Belongs to the G-protein coupled receptor T2R family.</text>
</comment>
<dbReference type="GeneTree" id="ENSGT01150000286961"/>
<dbReference type="GO" id="GO:0004930">
    <property type="term" value="F:G protein-coupled receptor activity"/>
    <property type="evidence" value="ECO:0007669"/>
    <property type="project" value="UniProtKB-KW"/>
</dbReference>
<keyword evidence="15" id="KW-1185">Reference proteome</keyword>
<protein>
    <recommendedName>
        <fullName evidence="12">Taste receptor type 2</fullName>
    </recommendedName>
</protein>
<dbReference type="InterPro" id="IPR007960">
    <property type="entry name" value="TAS2R"/>
</dbReference>
<feature type="transmembrane region" description="Helical" evidence="13">
    <location>
        <begin position="177"/>
        <end position="204"/>
    </location>
</feature>
<feature type="transmembrane region" description="Helical" evidence="13">
    <location>
        <begin position="225"/>
        <end position="248"/>
    </location>
</feature>
<gene>
    <name evidence="14" type="primary">LOC120637973</name>
</gene>
<keyword evidence="10 12" id="KW-0807">Transducer</keyword>
<dbReference type="Bgee" id="ENSOANG00000037576">
    <property type="expression patterns" value="Expressed in testis"/>
</dbReference>
<dbReference type="OMA" id="HYIPACQ"/>
<evidence type="ECO:0000256" key="2">
    <source>
        <dbReference type="ARBA" id="ARBA00007376"/>
    </source>
</evidence>
<evidence type="ECO:0000256" key="12">
    <source>
        <dbReference type="RuleBase" id="RU004424"/>
    </source>
</evidence>
<dbReference type="GO" id="GO:0033038">
    <property type="term" value="F:bitter taste receptor activity"/>
    <property type="evidence" value="ECO:0000318"/>
    <property type="project" value="GO_Central"/>
</dbReference>
<keyword evidence="7 12" id="KW-0297">G-protein coupled receptor</keyword>
<dbReference type="CDD" id="cd13950">
    <property type="entry name" value="7tm_TAS2R"/>
    <property type="match status" value="1"/>
</dbReference>
<accession>A0A6I8PTL0</accession>